<evidence type="ECO:0000313" key="3">
    <source>
        <dbReference type="EMBL" id="PVE46721.1"/>
    </source>
</evidence>
<dbReference type="Pfam" id="PF10099">
    <property type="entry name" value="RskA_C"/>
    <property type="match status" value="1"/>
</dbReference>
<feature type="domain" description="Anti-sigma K factor RskA C-terminal" evidence="2">
    <location>
        <begin position="106"/>
        <end position="216"/>
    </location>
</feature>
<sequence>MSDTFQSDAWPPEDRDDLLAAEYVLGVLPAPERQAVAKRAELEGALQERIAAWENRLALLNAAYEDGPVSPEVFPRVEAALFGGDEAPAPAGRRRFGWLWLSGTLVAAVLALAVVIWPQFPPQPAELVARLDGGALVFEARFDGAMLQIDRSGPGAGAGQDYQLWAIGEDGVPRSLGLLRGDHEALATDAVGPGVTLAVSLEPEGGSPGDLPTGPVLAAAPLTSL</sequence>
<dbReference type="OrthoDB" id="9816387at2"/>
<comment type="caution">
    <text evidence="3">The sequence shown here is derived from an EMBL/GenBank/DDBJ whole genome shotgun (WGS) entry which is preliminary data.</text>
</comment>
<evidence type="ECO:0000256" key="1">
    <source>
        <dbReference type="SAM" id="Phobius"/>
    </source>
</evidence>
<reference evidence="3 4" key="1">
    <citation type="journal article" date="2011" name="Syst. Appl. Microbiol.">
        <title>Defluviimonas denitrificans gen. nov., sp. nov., and Pararhodobacter aggregans gen. nov., sp. nov., non-phototrophic Rhodobacteraceae from the biofilter of a marine aquaculture.</title>
        <authorList>
            <person name="Foesel B.U."/>
            <person name="Drake H.L."/>
            <person name="Schramm A."/>
        </authorList>
    </citation>
    <scope>NUCLEOTIDE SEQUENCE [LARGE SCALE GENOMIC DNA]</scope>
    <source>
        <strain evidence="3 4">D1-19</strain>
    </source>
</reference>
<evidence type="ECO:0000313" key="4">
    <source>
        <dbReference type="Proteomes" id="UP000244810"/>
    </source>
</evidence>
<accession>A0A2T7UQ49</accession>
<dbReference type="PANTHER" id="PTHR37461">
    <property type="entry name" value="ANTI-SIGMA-K FACTOR RSKA"/>
    <property type="match status" value="1"/>
</dbReference>
<dbReference type="RefSeq" id="WP_107752293.1">
    <property type="nucleotide sequence ID" value="NZ_QBKF01000007.1"/>
</dbReference>
<dbReference type="GO" id="GO:0006417">
    <property type="term" value="P:regulation of translation"/>
    <property type="evidence" value="ECO:0007669"/>
    <property type="project" value="TreeGrafter"/>
</dbReference>
<dbReference type="AlphaFoldDB" id="A0A2T7UQ49"/>
<protein>
    <recommendedName>
        <fullName evidence="2">Anti-sigma K factor RskA C-terminal domain-containing protein</fullName>
    </recommendedName>
</protein>
<evidence type="ECO:0000259" key="2">
    <source>
        <dbReference type="Pfam" id="PF10099"/>
    </source>
</evidence>
<dbReference type="InterPro" id="IPR051474">
    <property type="entry name" value="Anti-sigma-K/W_factor"/>
</dbReference>
<keyword evidence="1" id="KW-1133">Transmembrane helix</keyword>
<dbReference type="GO" id="GO:0005886">
    <property type="term" value="C:plasma membrane"/>
    <property type="evidence" value="ECO:0007669"/>
    <property type="project" value="InterPro"/>
</dbReference>
<organism evidence="3 4">
    <name type="scientific">Pararhodobacter aggregans</name>
    <dbReference type="NCBI Taxonomy" id="404875"/>
    <lineage>
        <taxon>Bacteria</taxon>
        <taxon>Pseudomonadati</taxon>
        <taxon>Pseudomonadota</taxon>
        <taxon>Alphaproteobacteria</taxon>
        <taxon>Rhodobacterales</taxon>
        <taxon>Paracoccaceae</taxon>
        <taxon>Pararhodobacter</taxon>
    </lineage>
</organism>
<gene>
    <name evidence="3" type="ORF">DDE23_13605</name>
</gene>
<keyword evidence="1" id="KW-0472">Membrane</keyword>
<dbReference type="Proteomes" id="UP000244810">
    <property type="component" value="Unassembled WGS sequence"/>
</dbReference>
<keyword evidence="1" id="KW-0812">Transmembrane</keyword>
<proteinExistence type="predicted"/>
<dbReference type="PANTHER" id="PTHR37461:SF1">
    <property type="entry name" value="ANTI-SIGMA-K FACTOR RSKA"/>
    <property type="match status" value="1"/>
</dbReference>
<dbReference type="EMBL" id="QDDR01000007">
    <property type="protein sequence ID" value="PVE46721.1"/>
    <property type="molecule type" value="Genomic_DNA"/>
</dbReference>
<keyword evidence="4" id="KW-1185">Reference proteome</keyword>
<feature type="transmembrane region" description="Helical" evidence="1">
    <location>
        <begin position="98"/>
        <end position="117"/>
    </location>
</feature>
<dbReference type="InterPro" id="IPR018764">
    <property type="entry name" value="RskA_C"/>
</dbReference>
<name>A0A2T7UQ49_9RHOB</name>
<dbReference type="GO" id="GO:0016989">
    <property type="term" value="F:sigma factor antagonist activity"/>
    <property type="evidence" value="ECO:0007669"/>
    <property type="project" value="TreeGrafter"/>
</dbReference>